<dbReference type="InterPro" id="IPR037873">
    <property type="entry name" value="BamE-like"/>
</dbReference>
<proteinExistence type="predicted"/>
<evidence type="ECO:0000256" key="2">
    <source>
        <dbReference type="ARBA" id="ARBA00022729"/>
    </source>
</evidence>
<dbReference type="EMBL" id="LDJK01000112">
    <property type="protein sequence ID" value="KRG66479.1"/>
    <property type="molecule type" value="Genomic_DNA"/>
</dbReference>
<dbReference type="PROSITE" id="PS51123">
    <property type="entry name" value="OMPA_2"/>
    <property type="match status" value="1"/>
</dbReference>
<feature type="signal peptide" evidence="6">
    <location>
        <begin position="1"/>
        <end position="26"/>
    </location>
</feature>
<comment type="subcellular location">
    <subcellularLocation>
        <location evidence="1">Cell outer membrane</location>
    </subcellularLocation>
</comment>
<evidence type="ECO:0000313" key="8">
    <source>
        <dbReference type="EMBL" id="KRG66479.1"/>
    </source>
</evidence>
<dbReference type="PANTHER" id="PTHR30329:SF21">
    <property type="entry name" value="LIPOPROTEIN YIAD-RELATED"/>
    <property type="match status" value="1"/>
</dbReference>
<sequence length="282" mass="30466">MDTTITHDKALRAVLLPALLACLTLAGCRSHGAAGEAPLASSSADEAVSFPDPGKASLKEGVFADPADLRRFAPGMSKRQLYALLGTPHFNEGMWGVREWNYLFNFRTPQRGEYFTCQFQVRFDGKGIAQGGYWKPQSCAALVEPPPPPRAELPAALPREPLRLAADALFDFDSDELSAAGHRAVDAVLGQVQRASEVQRIEVVGYTDRIGSASYNQALSQRRAEAVRRALVDGGVAAEAIRAEGRGDAEPLVQCDQRSQPALIACLAPNRRVQISGRARID</sequence>
<keyword evidence="4" id="KW-0998">Cell outer membrane</keyword>
<reference evidence="8 9" key="1">
    <citation type="submission" date="2015-05" db="EMBL/GenBank/DDBJ databases">
        <title>Genome sequencing and analysis of members of genus Stenotrophomonas.</title>
        <authorList>
            <person name="Patil P.P."/>
            <person name="Midha S."/>
            <person name="Patil P.B."/>
        </authorList>
    </citation>
    <scope>NUCLEOTIDE SEQUENCE [LARGE SCALE GENOMIC DNA]</scope>
    <source>
        <strain evidence="8 9">DSM 21508</strain>
    </source>
</reference>
<dbReference type="PROSITE" id="PS01068">
    <property type="entry name" value="OMPA_1"/>
    <property type="match status" value="1"/>
</dbReference>
<keyword evidence="3 5" id="KW-0472">Membrane</keyword>
<dbReference type="AlphaFoldDB" id="A0A0R0CA54"/>
<dbReference type="Gene3D" id="3.30.1330.60">
    <property type="entry name" value="OmpA-like domain"/>
    <property type="match status" value="1"/>
</dbReference>
<evidence type="ECO:0000313" key="9">
    <source>
        <dbReference type="Proteomes" id="UP000051386"/>
    </source>
</evidence>
<dbReference type="InterPro" id="IPR050330">
    <property type="entry name" value="Bact_OuterMem_StrucFunc"/>
</dbReference>
<keyword evidence="9" id="KW-1185">Reference proteome</keyword>
<dbReference type="PRINTS" id="PR01021">
    <property type="entry name" value="OMPADOMAIN"/>
</dbReference>
<evidence type="ECO:0000256" key="6">
    <source>
        <dbReference type="SAM" id="SignalP"/>
    </source>
</evidence>
<dbReference type="InterPro" id="IPR006664">
    <property type="entry name" value="OMP_bac"/>
</dbReference>
<evidence type="ECO:0000259" key="7">
    <source>
        <dbReference type="PROSITE" id="PS51123"/>
    </source>
</evidence>
<dbReference type="Gene3D" id="3.30.1450.10">
    <property type="match status" value="1"/>
</dbReference>
<dbReference type="RefSeq" id="WP_057687579.1">
    <property type="nucleotide sequence ID" value="NZ_LDJK01000112.1"/>
</dbReference>
<accession>A0A0R0CA54</accession>
<feature type="chain" id="PRO_5006393725" evidence="6">
    <location>
        <begin position="27"/>
        <end position="282"/>
    </location>
</feature>
<dbReference type="InterPro" id="IPR007450">
    <property type="entry name" value="BamE_dom"/>
</dbReference>
<dbReference type="InterPro" id="IPR036737">
    <property type="entry name" value="OmpA-like_sf"/>
</dbReference>
<protein>
    <submittedName>
        <fullName evidence="8">Membrane protein</fullName>
    </submittedName>
</protein>
<name>A0A0R0CA54_9GAMM</name>
<dbReference type="InterPro" id="IPR006665">
    <property type="entry name" value="OmpA-like"/>
</dbReference>
<evidence type="ECO:0000256" key="1">
    <source>
        <dbReference type="ARBA" id="ARBA00004442"/>
    </source>
</evidence>
<dbReference type="PATRIC" id="fig|517011.3.peg.203"/>
<feature type="domain" description="OmpA-like" evidence="7">
    <location>
        <begin position="157"/>
        <end position="281"/>
    </location>
</feature>
<dbReference type="Proteomes" id="UP000051386">
    <property type="component" value="Unassembled WGS sequence"/>
</dbReference>
<evidence type="ECO:0000256" key="4">
    <source>
        <dbReference type="ARBA" id="ARBA00023237"/>
    </source>
</evidence>
<evidence type="ECO:0000256" key="3">
    <source>
        <dbReference type="ARBA" id="ARBA00023136"/>
    </source>
</evidence>
<dbReference type="PANTHER" id="PTHR30329">
    <property type="entry name" value="STATOR ELEMENT OF FLAGELLAR MOTOR COMPLEX"/>
    <property type="match status" value="1"/>
</dbReference>
<dbReference type="InterPro" id="IPR006690">
    <property type="entry name" value="OMPA-like_CS"/>
</dbReference>
<organism evidence="8 9">
    <name type="scientific">Stenotrophomonas chelatiphaga</name>
    <dbReference type="NCBI Taxonomy" id="517011"/>
    <lineage>
        <taxon>Bacteria</taxon>
        <taxon>Pseudomonadati</taxon>
        <taxon>Pseudomonadota</taxon>
        <taxon>Gammaproteobacteria</taxon>
        <taxon>Lysobacterales</taxon>
        <taxon>Lysobacteraceae</taxon>
        <taxon>Stenotrophomonas</taxon>
    </lineage>
</organism>
<keyword evidence="2 6" id="KW-0732">Signal</keyword>
<dbReference type="Pfam" id="PF04355">
    <property type="entry name" value="BamE"/>
    <property type="match status" value="1"/>
</dbReference>
<dbReference type="SUPFAM" id="SSF103088">
    <property type="entry name" value="OmpA-like"/>
    <property type="match status" value="1"/>
</dbReference>
<gene>
    <name evidence="8" type="ORF">ABB28_17240</name>
</gene>
<dbReference type="CDD" id="cd07185">
    <property type="entry name" value="OmpA_C-like"/>
    <property type="match status" value="1"/>
</dbReference>
<comment type="caution">
    <text evidence="8">The sequence shown here is derived from an EMBL/GenBank/DDBJ whole genome shotgun (WGS) entry which is preliminary data.</text>
</comment>
<dbReference type="GO" id="GO:0009279">
    <property type="term" value="C:cell outer membrane"/>
    <property type="evidence" value="ECO:0007669"/>
    <property type="project" value="UniProtKB-SubCell"/>
</dbReference>
<evidence type="ECO:0000256" key="5">
    <source>
        <dbReference type="PROSITE-ProRule" id="PRU00473"/>
    </source>
</evidence>
<dbReference type="Pfam" id="PF00691">
    <property type="entry name" value="OmpA"/>
    <property type="match status" value="1"/>
</dbReference>